<keyword evidence="1" id="KW-0472">Membrane</keyword>
<sequence length="171" mass="19104">MSKLLDYIRLSFFAAGLLLGVQIPAFVSDYGHALNAHLLEANKAIAPFKNDAKQYFDNDINKLINHYQNIGDSIVGKGANHINTLNNREKSLQDAVNAYNKAPYLYTLTSDFSSIKKQVWQRFEGQIVLKKDSIIAAIASAIFIAMLAELIGFVLLFTLKKSYTKLFAAQK</sequence>
<keyword evidence="1" id="KW-1133">Transmembrane helix</keyword>
<evidence type="ECO:0000313" key="2">
    <source>
        <dbReference type="EMBL" id="GEK53543.1"/>
    </source>
</evidence>
<dbReference type="OrthoDB" id="7021410at2"/>
<dbReference type="RefSeq" id="WP_089347369.1">
    <property type="nucleotide sequence ID" value="NZ_BJUM01000003.1"/>
</dbReference>
<keyword evidence="3" id="KW-1185">Reference proteome</keyword>
<name>A0A510XR98_9GAMM</name>
<dbReference type="Pfam" id="PF11157">
    <property type="entry name" value="DUF2937"/>
    <property type="match status" value="1"/>
</dbReference>
<dbReference type="AlphaFoldDB" id="A0A510XR98"/>
<dbReference type="EMBL" id="BJUM01000003">
    <property type="protein sequence ID" value="GEK53543.1"/>
    <property type="molecule type" value="Genomic_DNA"/>
</dbReference>
<evidence type="ECO:0000313" key="3">
    <source>
        <dbReference type="Proteomes" id="UP000321419"/>
    </source>
</evidence>
<protein>
    <recommendedName>
        <fullName evidence="4">DUF2937 domain-containing protein</fullName>
    </recommendedName>
</protein>
<keyword evidence="1" id="KW-0812">Transmembrane</keyword>
<accession>A0A510XR98</accession>
<organism evidence="2 3">
    <name type="scientific">Pseudoalteromonas espejiana</name>
    <dbReference type="NCBI Taxonomy" id="28107"/>
    <lineage>
        <taxon>Bacteria</taxon>
        <taxon>Pseudomonadati</taxon>
        <taxon>Pseudomonadota</taxon>
        <taxon>Gammaproteobacteria</taxon>
        <taxon>Alteromonadales</taxon>
        <taxon>Pseudoalteromonadaceae</taxon>
        <taxon>Pseudoalteromonas</taxon>
    </lineage>
</organism>
<feature type="transmembrane region" description="Helical" evidence="1">
    <location>
        <begin position="134"/>
        <end position="157"/>
    </location>
</feature>
<gene>
    <name evidence="2" type="ORF">PES01_03880</name>
</gene>
<evidence type="ECO:0000256" key="1">
    <source>
        <dbReference type="SAM" id="Phobius"/>
    </source>
</evidence>
<reference evidence="2 3" key="1">
    <citation type="submission" date="2019-07" db="EMBL/GenBank/DDBJ databases">
        <title>Whole genome shotgun sequence of Pseudoalteromonas espejiana NBRC 102222.</title>
        <authorList>
            <person name="Hosoyama A."/>
            <person name="Uohara A."/>
            <person name="Ohji S."/>
            <person name="Ichikawa N."/>
        </authorList>
    </citation>
    <scope>NUCLEOTIDE SEQUENCE [LARGE SCALE GENOMIC DNA]</scope>
    <source>
        <strain evidence="2 3">NBRC 102222</strain>
    </source>
</reference>
<dbReference type="Proteomes" id="UP000321419">
    <property type="component" value="Unassembled WGS sequence"/>
</dbReference>
<feature type="transmembrane region" description="Helical" evidence="1">
    <location>
        <begin position="7"/>
        <end position="27"/>
    </location>
</feature>
<evidence type="ECO:0008006" key="4">
    <source>
        <dbReference type="Google" id="ProtNLM"/>
    </source>
</evidence>
<comment type="caution">
    <text evidence="2">The sequence shown here is derived from an EMBL/GenBank/DDBJ whole genome shotgun (WGS) entry which is preliminary data.</text>
</comment>
<dbReference type="InterPro" id="IPR022584">
    <property type="entry name" value="DUF2937"/>
</dbReference>
<proteinExistence type="predicted"/>